<feature type="transmembrane region" description="Helical" evidence="7">
    <location>
        <begin position="130"/>
        <end position="153"/>
    </location>
</feature>
<feature type="transmembrane region" description="Helical" evidence="7">
    <location>
        <begin position="97"/>
        <end position="118"/>
    </location>
</feature>
<dbReference type="CDD" id="cd17321">
    <property type="entry name" value="MFS_MMR_MDR_like"/>
    <property type="match status" value="1"/>
</dbReference>
<dbReference type="NCBIfam" id="TIGR00711">
    <property type="entry name" value="efflux_EmrB"/>
    <property type="match status" value="1"/>
</dbReference>
<dbReference type="SUPFAM" id="SSF103473">
    <property type="entry name" value="MFS general substrate transporter"/>
    <property type="match status" value="1"/>
</dbReference>
<feature type="domain" description="Major facilitator superfamily (MFS) profile" evidence="8">
    <location>
        <begin position="6"/>
        <end position="489"/>
    </location>
</feature>
<keyword evidence="3" id="KW-1003">Cell membrane</keyword>
<comment type="subcellular location">
    <subcellularLocation>
        <location evidence="1">Cell membrane</location>
        <topology evidence="1">Multi-pass membrane protein</topology>
    </subcellularLocation>
</comment>
<dbReference type="PANTHER" id="PTHR42718">
    <property type="entry name" value="MAJOR FACILITATOR SUPERFAMILY MULTIDRUG TRANSPORTER MFSC"/>
    <property type="match status" value="1"/>
</dbReference>
<keyword evidence="5 7" id="KW-1133">Transmembrane helix</keyword>
<feature type="transmembrane region" description="Helical" evidence="7">
    <location>
        <begin position="7"/>
        <end position="28"/>
    </location>
</feature>
<feature type="transmembrane region" description="Helical" evidence="7">
    <location>
        <begin position="191"/>
        <end position="214"/>
    </location>
</feature>
<evidence type="ECO:0000256" key="7">
    <source>
        <dbReference type="SAM" id="Phobius"/>
    </source>
</evidence>
<feature type="transmembrane region" description="Helical" evidence="7">
    <location>
        <begin position="48"/>
        <end position="67"/>
    </location>
</feature>
<evidence type="ECO:0000256" key="1">
    <source>
        <dbReference type="ARBA" id="ARBA00004651"/>
    </source>
</evidence>
<feature type="transmembrane region" description="Helical" evidence="7">
    <location>
        <begin position="159"/>
        <end position="179"/>
    </location>
</feature>
<keyword evidence="2" id="KW-0813">Transport</keyword>
<reference evidence="9 10" key="1">
    <citation type="submission" date="2014-07" db="EMBL/GenBank/DDBJ databases">
        <title>Biosystematic studies on Modestobacter strains isolated from extreme hyper-arid desert soil and from historic building.</title>
        <authorList>
            <person name="Bukarasam K."/>
            <person name="Bull A."/>
            <person name="Girard G."/>
            <person name="van Wezel G."/>
            <person name="Goodfellow M."/>
        </authorList>
    </citation>
    <scope>NUCLEOTIDE SEQUENCE [LARGE SCALE GENOMIC DNA]</scope>
    <source>
        <strain evidence="9 10">KNN45-2b</strain>
    </source>
</reference>
<dbReference type="RefSeq" id="WP_036334781.1">
    <property type="nucleotide sequence ID" value="NZ_JPMX01000024.1"/>
</dbReference>
<evidence type="ECO:0000256" key="4">
    <source>
        <dbReference type="ARBA" id="ARBA00022692"/>
    </source>
</evidence>
<sequence>MRKWLPLVAICTGTFMLLIDVTIVNVALPDMATDLDTSFSQLQWVVDVYALALAALVLGAGSLADLYGRRRLYLIGLGLFALASLACGLAPGAELLIGARAVQGIGAAAMLATTIALINTSYEGRDRGTAFGVWGAVVGAAAAMGPILGGALTELDWRWIFYVNLPISVFGVVLTLIAVEEARQPGAPRPDVPGIVLFTLGAGGIVFGLVRAAADGWGAPVAWGPLAAGVLVLAAWVRVERSRRAPMLDVRLFANRSFTGIMLGALLLNGAAFAHNLYISLWLQSVLGLSPLQGGLVFIPLSAFSFTVAAFAGRYLQTLPPRFVVGGGLIVIGVAALLLASIQADSSWRVLVPGLAVLGIGVGVANPTLASAALAAVPRERSGMASGAVNTARQLGFALGVAVLGSVFTAQAASVLRDGDAADPEATAAALTAGQTGQLVDAAPAADRAGLADLLGSAYASGLREVFLVSGGAGIVGGLLVLWLVRAAAPSQGGPRAAAPEPAPAR</sequence>
<organism evidence="9 10">
    <name type="scientific">Modestobacter caceresii</name>
    <dbReference type="NCBI Taxonomy" id="1522368"/>
    <lineage>
        <taxon>Bacteria</taxon>
        <taxon>Bacillati</taxon>
        <taxon>Actinomycetota</taxon>
        <taxon>Actinomycetes</taxon>
        <taxon>Geodermatophilales</taxon>
        <taxon>Geodermatophilaceae</taxon>
        <taxon>Modestobacter</taxon>
    </lineage>
</organism>
<evidence type="ECO:0000256" key="5">
    <source>
        <dbReference type="ARBA" id="ARBA00022989"/>
    </source>
</evidence>
<feature type="transmembrane region" description="Helical" evidence="7">
    <location>
        <begin position="323"/>
        <end position="344"/>
    </location>
</feature>
<accession>A0A098Y8R1</accession>
<feature type="transmembrane region" description="Helical" evidence="7">
    <location>
        <begin position="466"/>
        <end position="485"/>
    </location>
</feature>
<dbReference type="InterPro" id="IPR036259">
    <property type="entry name" value="MFS_trans_sf"/>
</dbReference>
<dbReference type="STRING" id="1522368.IN07_07580"/>
<dbReference type="Gene3D" id="1.20.1250.20">
    <property type="entry name" value="MFS general substrate transporter like domains"/>
    <property type="match status" value="1"/>
</dbReference>
<dbReference type="Gene3D" id="1.20.1720.10">
    <property type="entry name" value="Multidrug resistance protein D"/>
    <property type="match status" value="1"/>
</dbReference>
<feature type="transmembrane region" description="Helical" evidence="7">
    <location>
        <begin position="72"/>
        <end position="91"/>
    </location>
</feature>
<feature type="transmembrane region" description="Helical" evidence="7">
    <location>
        <begin position="260"/>
        <end position="283"/>
    </location>
</feature>
<dbReference type="OrthoDB" id="9781469at2"/>
<dbReference type="InterPro" id="IPR020846">
    <property type="entry name" value="MFS_dom"/>
</dbReference>
<dbReference type="AlphaFoldDB" id="A0A098Y8R1"/>
<dbReference type="GO" id="GO:0005886">
    <property type="term" value="C:plasma membrane"/>
    <property type="evidence" value="ECO:0007669"/>
    <property type="project" value="UniProtKB-SubCell"/>
</dbReference>
<dbReference type="PROSITE" id="PS50850">
    <property type="entry name" value="MFS"/>
    <property type="match status" value="1"/>
</dbReference>
<gene>
    <name evidence="9" type="ORF">IN07_07580</name>
</gene>
<dbReference type="InterPro" id="IPR011701">
    <property type="entry name" value="MFS"/>
</dbReference>
<evidence type="ECO:0000256" key="6">
    <source>
        <dbReference type="ARBA" id="ARBA00023136"/>
    </source>
</evidence>
<evidence type="ECO:0000313" key="10">
    <source>
        <dbReference type="Proteomes" id="UP000029713"/>
    </source>
</evidence>
<name>A0A098Y8R1_9ACTN</name>
<dbReference type="Proteomes" id="UP000029713">
    <property type="component" value="Unassembled WGS sequence"/>
</dbReference>
<feature type="transmembrane region" description="Helical" evidence="7">
    <location>
        <begin position="220"/>
        <end position="239"/>
    </location>
</feature>
<protein>
    <submittedName>
        <fullName evidence="9">Multidrug MFS transporter</fullName>
    </submittedName>
</protein>
<feature type="transmembrane region" description="Helical" evidence="7">
    <location>
        <begin position="395"/>
        <end position="416"/>
    </location>
</feature>
<dbReference type="Pfam" id="PF07690">
    <property type="entry name" value="MFS_1"/>
    <property type="match status" value="1"/>
</dbReference>
<dbReference type="GO" id="GO:0022857">
    <property type="term" value="F:transmembrane transporter activity"/>
    <property type="evidence" value="ECO:0007669"/>
    <property type="project" value="InterPro"/>
</dbReference>
<comment type="caution">
    <text evidence="9">The sequence shown here is derived from an EMBL/GenBank/DDBJ whole genome shotgun (WGS) entry which is preliminary data.</text>
</comment>
<proteinExistence type="predicted"/>
<dbReference type="PANTHER" id="PTHR42718:SF49">
    <property type="entry name" value="EXPORT PROTEIN"/>
    <property type="match status" value="1"/>
</dbReference>
<dbReference type="InterPro" id="IPR004638">
    <property type="entry name" value="EmrB-like"/>
</dbReference>
<keyword evidence="6 7" id="KW-0472">Membrane</keyword>
<dbReference type="PRINTS" id="PR01036">
    <property type="entry name" value="TCRTETB"/>
</dbReference>
<evidence type="ECO:0000259" key="8">
    <source>
        <dbReference type="PROSITE" id="PS50850"/>
    </source>
</evidence>
<evidence type="ECO:0000256" key="2">
    <source>
        <dbReference type="ARBA" id="ARBA00022448"/>
    </source>
</evidence>
<keyword evidence="10" id="KW-1185">Reference proteome</keyword>
<feature type="transmembrane region" description="Helical" evidence="7">
    <location>
        <begin position="350"/>
        <end position="374"/>
    </location>
</feature>
<feature type="transmembrane region" description="Helical" evidence="7">
    <location>
        <begin position="295"/>
        <end position="316"/>
    </location>
</feature>
<evidence type="ECO:0000256" key="3">
    <source>
        <dbReference type="ARBA" id="ARBA00022475"/>
    </source>
</evidence>
<keyword evidence="4 7" id="KW-0812">Transmembrane</keyword>
<dbReference type="EMBL" id="JPMX01000024">
    <property type="protein sequence ID" value="KGH47253.1"/>
    <property type="molecule type" value="Genomic_DNA"/>
</dbReference>
<evidence type="ECO:0000313" key="9">
    <source>
        <dbReference type="EMBL" id="KGH47253.1"/>
    </source>
</evidence>